<organism evidence="4 5">
    <name type="scientific">Chryseobacterium glaciei</name>
    <dbReference type="NCBI Taxonomy" id="1685010"/>
    <lineage>
        <taxon>Bacteria</taxon>
        <taxon>Pseudomonadati</taxon>
        <taxon>Bacteroidota</taxon>
        <taxon>Flavobacteriia</taxon>
        <taxon>Flavobacteriales</taxon>
        <taxon>Weeksellaceae</taxon>
        <taxon>Chryseobacterium group</taxon>
        <taxon>Chryseobacterium</taxon>
    </lineage>
</organism>
<dbReference type="GO" id="GO:0006355">
    <property type="term" value="P:regulation of DNA-templated transcription"/>
    <property type="evidence" value="ECO:0007669"/>
    <property type="project" value="InterPro"/>
</dbReference>
<dbReference type="SUPFAM" id="SSF46894">
    <property type="entry name" value="C-terminal effector domain of the bipartite response regulators"/>
    <property type="match status" value="1"/>
</dbReference>
<name>A0A172XSQ0_9FLAO</name>
<dbReference type="AlphaFoldDB" id="A0A172XSQ0"/>
<dbReference type="STRING" id="1685010.A0O34_04625"/>
<dbReference type="InterPro" id="IPR019734">
    <property type="entry name" value="TPR_rpt"/>
</dbReference>
<dbReference type="PROSITE" id="PS51257">
    <property type="entry name" value="PROKAR_LIPOPROTEIN"/>
    <property type="match status" value="1"/>
</dbReference>
<keyword evidence="1" id="KW-0802">TPR repeat</keyword>
<protein>
    <submittedName>
        <fullName evidence="4">Uncharacterized protein</fullName>
    </submittedName>
</protein>
<evidence type="ECO:0000256" key="3">
    <source>
        <dbReference type="SAM" id="SignalP"/>
    </source>
</evidence>
<accession>A0A172XSQ0</accession>
<reference evidence="4 5" key="1">
    <citation type="submission" date="2016-04" db="EMBL/GenBank/DDBJ databases">
        <title>Complete Genome Sequence of Chryseobacterium sp. IHBB 10212.</title>
        <authorList>
            <person name="Pal M."/>
            <person name="Swarnkar M.K."/>
            <person name="Kaushal K."/>
            <person name="Chhibber S."/>
            <person name="Singh A.K."/>
            <person name="Gulati A."/>
        </authorList>
    </citation>
    <scope>NUCLEOTIDE SEQUENCE [LARGE SCALE GENOMIC DNA]</scope>
    <source>
        <strain evidence="4 5">IHBB 10212</strain>
    </source>
</reference>
<keyword evidence="2" id="KW-0472">Membrane</keyword>
<keyword evidence="5" id="KW-1185">Reference proteome</keyword>
<dbReference type="OrthoDB" id="1017207at2"/>
<dbReference type="SMART" id="SM00028">
    <property type="entry name" value="TPR"/>
    <property type="match status" value="4"/>
</dbReference>
<evidence type="ECO:0000256" key="1">
    <source>
        <dbReference type="PROSITE-ProRule" id="PRU00339"/>
    </source>
</evidence>
<dbReference type="InterPro" id="IPR016032">
    <property type="entry name" value="Sig_transdc_resp-reg_C-effctor"/>
</dbReference>
<sequence length="502" mass="59642">MISFIKKNILLSILLISSLIACQKKEFQEIDELFKAAEKSNLAYKDLETFKYSKKANILALKTGDSKIIAESYYKLALSLSSLELQKESLTYIQKAYTQESIENNILLQSKLKELKSYDYISLGLKSEGLQELFEARQIIEKRNDPESIKLLARIYGQIGNYYYYENNIDSAFVYYRLKSDQLKKIPEKDIFKNKAYLYNYIAKAFLKKKNADSSLYYIQKSFDLKQKYKDPLLFAEYISLGDYYSEQKNYQKALEFYLKSIQNMKEHSVLRTYSPDIYKKISEMYHMMGKETQYKEYEKIFSEKESKMLTERNKNTEYALNIILKDKADEYKKAQEKNYVYISIVILSLLIFFFFLYKLLNKDIKLKESLISEATSSLQNKEEIITQKDHETKQLQLKVNDSYQEVTYLAKNNDPSFYFRFQEVYPEFQKKILEINPNFRTTELILCAYTFLGFNIKDIADYTFKSVNTVRNRKQNLRKKFNLQTEEDMGIWLRNLIDPNP</sequence>
<evidence type="ECO:0000313" key="5">
    <source>
        <dbReference type="Proteomes" id="UP000077824"/>
    </source>
</evidence>
<keyword evidence="2" id="KW-1133">Transmembrane helix</keyword>
<gene>
    <name evidence="4" type="ORF">A0O34_04625</name>
</gene>
<feature type="signal peptide" evidence="3">
    <location>
        <begin position="1"/>
        <end position="21"/>
    </location>
</feature>
<keyword evidence="2" id="KW-0812">Transmembrane</keyword>
<dbReference type="Proteomes" id="UP000077824">
    <property type="component" value="Chromosome"/>
</dbReference>
<dbReference type="GO" id="GO:0003677">
    <property type="term" value="F:DNA binding"/>
    <property type="evidence" value="ECO:0007669"/>
    <property type="project" value="InterPro"/>
</dbReference>
<dbReference type="RefSeq" id="WP_066751827.1">
    <property type="nucleotide sequence ID" value="NZ_CP015199.1"/>
</dbReference>
<dbReference type="KEGG" id="chh:A0O34_04625"/>
<keyword evidence="3" id="KW-0732">Signal</keyword>
<feature type="chain" id="PRO_5008003706" evidence="3">
    <location>
        <begin position="22"/>
        <end position="502"/>
    </location>
</feature>
<dbReference type="SUPFAM" id="SSF48452">
    <property type="entry name" value="TPR-like"/>
    <property type="match status" value="1"/>
</dbReference>
<dbReference type="PROSITE" id="PS50005">
    <property type="entry name" value="TPR"/>
    <property type="match status" value="1"/>
</dbReference>
<feature type="transmembrane region" description="Helical" evidence="2">
    <location>
        <begin position="340"/>
        <end position="361"/>
    </location>
</feature>
<dbReference type="EMBL" id="CP015199">
    <property type="protein sequence ID" value="ANF49865.1"/>
    <property type="molecule type" value="Genomic_DNA"/>
</dbReference>
<evidence type="ECO:0000313" key="4">
    <source>
        <dbReference type="EMBL" id="ANF49865.1"/>
    </source>
</evidence>
<feature type="repeat" description="TPR" evidence="1">
    <location>
        <begin position="235"/>
        <end position="268"/>
    </location>
</feature>
<proteinExistence type="predicted"/>
<evidence type="ECO:0000256" key="2">
    <source>
        <dbReference type="SAM" id="Phobius"/>
    </source>
</evidence>
<dbReference type="Gene3D" id="1.25.40.10">
    <property type="entry name" value="Tetratricopeptide repeat domain"/>
    <property type="match status" value="1"/>
</dbReference>
<dbReference type="InterPro" id="IPR011990">
    <property type="entry name" value="TPR-like_helical_dom_sf"/>
</dbReference>